<comment type="caution">
    <text evidence="14">The sequence shown here is derived from an EMBL/GenBank/DDBJ whole genome shotgun (WGS) entry which is preliminary data.</text>
</comment>
<dbReference type="Gene3D" id="1.10.20.140">
    <property type="match status" value="1"/>
</dbReference>
<keyword evidence="6 10" id="KW-0547">Nucleotide-binding</keyword>
<keyword evidence="4 10" id="KW-0808">Transferase</keyword>
<dbReference type="GO" id="GO:0005524">
    <property type="term" value="F:ATP binding"/>
    <property type="evidence" value="ECO:0007669"/>
    <property type="project" value="UniProtKB-UniRule"/>
</dbReference>
<dbReference type="NCBIfam" id="TIGR00174">
    <property type="entry name" value="miaA"/>
    <property type="match status" value="1"/>
</dbReference>
<evidence type="ECO:0000256" key="10">
    <source>
        <dbReference type="HAMAP-Rule" id="MF_00185"/>
    </source>
</evidence>
<gene>
    <name evidence="10" type="primary">miaA</name>
    <name evidence="14" type="ORF">A3A10_00560</name>
</gene>
<sequence length="302" mass="34207">MQKPKLIVVIGQTASGKSALAIGIAKKFNGEIVSADSKQIYREMNIGTAKPPIHIPQGIPHHLIDIKNPDEDYSAGEYKEDAIKAINKITGAGKLPILVGGTGLYISAIVNNLKIPKIKENKKLRMKLQKEINENGLDFVFKKLLALDPEAACIVDSKNPRRVIRALEIAIVSGKKFSKQRRIGKPLYNVLEIGLNPPAKLLHKKISERIKQMFEAGLIDEVKKLVKKYGHNCKAFNAIGYGEVIDYLRARMSLKEAMEQMNKNTRRYAKRQMTWFIKYNPKAHWTKQKNEAFHLVKRFLKN</sequence>
<keyword evidence="7 10" id="KW-0067">ATP-binding</keyword>
<comment type="catalytic activity">
    <reaction evidence="9 10 11">
        <text>adenosine(37) in tRNA + dimethylallyl diphosphate = N(6)-dimethylallyladenosine(37) in tRNA + diphosphate</text>
        <dbReference type="Rhea" id="RHEA:26482"/>
        <dbReference type="Rhea" id="RHEA-COMP:10162"/>
        <dbReference type="Rhea" id="RHEA-COMP:10375"/>
        <dbReference type="ChEBI" id="CHEBI:33019"/>
        <dbReference type="ChEBI" id="CHEBI:57623"/>
        <dbReference type="ChEBI" id="CHEBI:74411"/>
        <dbReference type="ChEBI" id="CHEBI:74415"/>
        <dbReference type="EC" id="2.5.1.75"/>
    </reaction>
</comment>
<evidence type="ECO:0000256" key="1">
    <source>
        <dbReference type="ARBA" id="ARBA00001946"/>
    </source>
</evidence>
<dbReference type="Proteomes" id="UP000178116">
    <property type="component" value="Unassembled WGS sequence"/>
</dbReference>
<dbReference type="AlphaFoldDB" id="A0A1G2LVI8"/>
<evidence type="ECO:0000256" key="12">
    <source>
        <dbReference type="RuleBase" id="RU003784"/>
    </source>
</evidence>
<dbReference type="Gene3D" id="3.40.50.300">
    <property type="entry name" value="P-loop containing nucleotide triphosphate hydrolases"/>
    <property type="match status" value="1"/>
</dbReference>
<keyword evidence="8 10" id="KW-0460">Magnesium</keyword>
<comment type="similarity">
    <text evidence="3 10 13">Belongs to the IPP transferase family.</text>
</comment>
<evidence type="ECO:0000313" key="15">
    <source>
        <dbReference type="Proteomes" id="UP000178116"/>
    </source>
</evidence>
<feature type="binding site" evidence="10">
    <location>
        <begin position="13"/>
        <end position="18"/>
    </location>
    <ligand>
        <name>substrate</name>
    </ligand>
</feature>
<dbReference type="EMBL" id="MHRA01000017">
    <property type="protein sequence ID" value="OHA15573.1"/>
    <property type="molecule type" value="Genomic_DNA"/>
</dbReference>
<comment type="caution">
    <text evidence="10">Lacks conserved residue(s) required for the propagation of feature annotation.</text>
</comment>
<accession>A0A1G2LVI8</accession>
<proteinExistence type="inferred from homology"/>
<evidence type="ECO:0000256" key="7">
    <source>
        <dbReference type="ARBA" id="ARBA00022840"/>
    </source>
</evidence>
<evidence type="ECO:0000256" key="4">
    <source>
        <dbReference type="ARBA" id="ARBA00022679"/>
    </source>
</evidence>
<evidence type="ECO:0000256" key="6">
    <source>
        <dbReference type="ARBA" id="ARBA00022741"/>
    </source>
</evidence>
<dbReference type="InterPro" id="IPR039657">
    <property type="entry name" value="Dimethylallyltransferase"/>
</dbReference>
<keyword evidence="5 10" id="KW-0819">tRNA processing</keyword>
<dbReference type="EC" id="2.5.1.75" evidence="10"/>
<dbReference type="InterPro" id="IPR027417">
    <property type="entry name" value="P-loop_NTPase"/>
</dbReference>
<feature type="site" description="Interaction with substrate tRNA" evidence="10">
    <location>
        <position position="125"/>
    </location>
</feature>
<evidence type="ECO:0000313" key="14">
    <source>
        <dbReference type="EMBL" id="OHA15573.1"/>
    </source>
</evidence>
<feature type="region of interest" description="Interaction with substrate tRNA" evidence="10">
    <location>
        <begin position="36"/>
        <end position="39"/>
    </location>
</feature>
<comment type="subunit">
    <text evidence="10">Monomer.</text>
</comment>
<dbReference type="GO" id="GO:0052381">
    <property type="term" value="F:tRNA dimethylallyltransferase activity"/>
    <property type="evidence" value="ECO:0007669"/>
    <property type="project" value="UniProtKB-UniRule"/>
</dbReference>
<reference evidence="14 15" key="1">
    <citation type="journal article" date="2016" name="Nat. Commun.">
        <title>Thousands of microbial genomes shed light on interconnected biogeochemical processes in an aquifer system.</title>
        <authorList>
            <person name="Anantharaman K."/>
            <person name="Brown C.T."/>
            <person name="Hug L.A."/>
            <person name="Sharon I."/>
            <person name="Castelle C.J."/>
            <person name="Probst A.J."/>
            <person name="Thomas B.C."/>
            <person name="Singh A."/>
            <person name="Wilkins M.J."/>
            <person name="Karaoz U."/>
            <person name="Brodie E.L."/>
            <person name="Williams K.H."/>
            <person name="Hubbard S.S."/>
            <person name="Banfield J.F."/>
        </authorList>
    </citation>
    <scope>NUCLEOTIDE SEQUENCE [LARGE SCALE GENOMIC DNA]</scope>
</reference>
<dbReference type="SUPFAM" id="SSF52540">
    <property type="entry name" value="P-loop containing nucleoside triphosphate hydrolases"/>
    <property type="match status" value="1"/>
</dbReference>
<evidence type="ECO:0000256" key="9">
    <source>
        <dbReference type="ARBA" id="ARBA00049563"/>
    </source>
</evidence>
<protein>
    <recommendedName>
        <fullName evidence="10">tRNA dimethylallyltransferase</fullName>
        <ecNumber evidence="10">2.5.1.75</ecNumber>
    </recommendedName>
    <alternativeName>
        <fullName evidence="10">Dimethylallyl diphosphate:tRNA dimethylallyltransferase</fullName>
        <shortName evidence="10">DMAPP:tRNA dimethylallyltransferase</shortName>
        <shortName evidence="10">DMATase</shortName>
    </alternativeName>
    <alternativeName>
        <fullName evidence="10">Isopentenyl-diphosphate:tRNA isopentenyltransferase</fullName>
        <shortName evidence="10">IPP transferase</shortName>
        <shortName evidence="10">IPPT</shortName>
        <shortName evidence="10">IPTase</shortName>
    </alternativeName>
</protein>
<evidence type="ECO:0000256" key="2">
    <source>
        <dbReference type="ARBA" id="ARBA00003213"/>
    </source>
</evidence>
<dbReference type="InterPro" id="IPR018022">
    <property type="entry name" value="IPT"/>
</dbReference>
<evidence type="ECO:0000256" key="3">
    <source>
        <dbReference type="ARBA" id="ARBA00005842"/>
    </source>
</evidence>
<organism evidence="14 15">
    <name type="scientific">Candidatus Tagabacteria bacterium RIFCSPLOWO2_01_FULL_42_9</name>
    <dbReference type="NCBI Taxonomy" id="1802296"/>
    <lineage>
        <taxon>Bacteria</taxon>
        <taxon>Candidatus Tagaibacteriota</taxon>
    </lineage>
</organism>
<dbReference type="GO" id="GO:0006400">
    <property type="term" value="P:tRNA modification"/>
    <property type="evidence" value="ECO:0007669"/>
    <property type="project" value="TreeGrafter"/>
</dbReference>
<evidence type="ECO:0000256" key="8">
    <source>
        <dbReference type="ARBA" id="ARBA00022842"/>
    </source>
</evidence>
<comment type="function">
    <text evidence="2 10 12">Catalyzes the transfer of a dimethylallyl group onto the adenine at position 37 in tRNAs that read codons beginning with uridine, leading to the formation of N6-(dimethylallyl)adenosine (i(6)A).</text>
</comment>
<dbReference type="PANTHER" id="PTHR11088:SF60">
    <property type="entry name" value="TRNA DIMETHYLALLYLTRANSFERASE"/>
    <property type="match status" value="1"/>
</dbReference>
<feature type="binding site" evidence="10">
    <location>
        <begin position="11"/>
        <end position="18"/>
    </location>
    <ligand>
        <name>ATP</name>
        <dbReference type="ChEBI" id="CHEBI:30616"/>
    </ligand>
</feature>
<name>A0A1G2LVI8_9BACT</name>
<dbReference type="Pfam" id="PF01715">
    <property type="entry name" value="IPPT"/>
    <property type="match status" value="1"/>
</dbReference>
<evidence type="ECO:0000256" key="13">
    <source>
        <dbReference type="RuleBase" id="RU003785"/>
    </source>
</evidence>
<feature type="site" description="Interaction with substrate tRNA" evidence="10">
    <location>
        <position position="102"/>
    </location>
</feature>
<evidence type="ECO:0000256" key="5">
    <source>
        <dbReference type="ARBA" id="ARBA00022694"/>
    </source>
</evidence>
<dbReference type="HAMAP" id="MF_00185">
    <property type="entry name" value="IPP_trans"/>
    <property type="match status" value="1"/>
</dbReference>
<evidence type="ECO:0000256" key="11">
    <source>
        <dbReference type="RuleBase" id="RU003783"/>
    </source>
</evidence>
<dbReference type="PANTHER" id="PTHR11088">
    <property type="entry name" value="TRNA DIMETHYLALLYLTRANSFERASE"/>
    <property type="match status" value="1"/>
</dbReference>
<comment type="cofactor">
    <cofactor evidence="1 10">
        <name>Mg(2+)</name>
        <dbReference type="ChEBI" id="CHEBI:18420"/>
    </cofactor>
</comment>